<comment type="caution">
    <text evidence="1">The sequence shown here is derived from an EMBL/GenBank/DDBJ whole genome shotgun (WGS) entry which is preliminary data.</text>
</comment>
<evidence type="ECO:0000313" key="1">
    <source>
        <dbReference type="EMBL" id="CAI6097005.1"/>
    </source>
</evidence>
<reference evidence="1" key="1">
    <citation type="submission" date="2023-01" db="EMBL/GenBank/DDBJ databases">
        <authorList>
            <person name="Piombo E."/>
        </authorList>
    </citation>
    <scope>NUCLEOTIDE SEQUENCE</scope>
</reference>
<gene>
    <name evidence="1" type="ORF">CCHLO57077_00003489</name>
</gene>
<keyword evidence="2" id="KW-1185">Reference proteome</keyword>
<evidence type="ECO:0000313" key="2">
    <source>
        <dbReference type="Proteomes" id="UP001160390"/>
    </source>
</evidence>
<sequence>MDLHRLPRETLLQIVGYLADSHRPSLYAFALASKSCYISATVFIFRHIHLALRNPGELQHDVGALLEALSRTDSYRHVSALSLKGCLDVKTPIGTHPGFDSIDPQGWWKIWAPIISLIKTLPSLAKLVYDCPDQFPPSLLDALHSHHPRCRLHHLKLRLQTLSRDCPDPHEMALATSPCLHGAGLYCAWRDSEGVEEAMMELVAGLAPNLKEVAVTKFKPPGADRYAHQRGKRKGLAGFPPPGSGNLGSLTSLSLLGTVYLLSPTILQTWSGFTDFSCLRYLALGGEGAGWSRDHVNGVNGEVMAWMAHNCSFDQLKVLRLVLERDTDDTQRANYGDNAVLFFTSLGPLDELSVTGPLEPKVLKAILHQHGQTLEKLGLHSLEDASRDDPAQVSRHEIPMIFTKEHIQDIHTQCPILEELAIPVKRTQSNAAEVDIYKSFARLDRLKSLFLILDCSD</sequence>
<organism evidence="1 2">
    <name type="scientific">Clonostachys chloroleuca</name>
    <dbReference type="NCBI Taxonomy" id="1926264"/>
    <lineage>
        <taxon>Eukaryota</taxon>
        <taxon>Fungi</taxon>
        <taxon>Dikarya</taxon>
        <taxon>Ascomycota</taxon>
        <taxon>Pezizomycotina</taxon>
        <taxon>Sordariomycetes</taxon>
        <taxon>Hypocreomycetidae</taxon>
        <taxon>Hypocreales</taxon>
        <taxon>Bionectriaceae</taxon>
        <taxon>Clonostachys</taxon>
    </lineage>
</organism>
<proteinExistence type="predicted"/>
<dbReference type="Proteomes" id="UP001160390">
    <property type="component" value="Unassembled WGS sequence"/>
</dbReference>
<accession>A0AA35Q955</accession>
<dbReference type="EMBL" id="CABFNP030001284">
    <property type="protein sequence ID" value="CAI6097005.1"/>
    <property type="molecule type" value="Genomic_DNA"/>
</dbReference>
<protein>
    <submittedName>
        <fullName evidence="1">Uncharacterized protein</fullName>
    </submittedName>
</protein>
<dbReference type="AlphaFoldDB" id="A0AA35Q955"/>
<name>A0AA35Q955_9HYPO</name>